<keyword evidence="3" id="KW-0255">Endonuclease</keyword>
<keyword evidence="4" id="KW-1185">Reference proteome</keyword>
<feature type="chain" id="PRO_5045770702" evidence="1">
    <location>
        <begin position="18"/>
        <end position="482"/>
    </location>
</feature>
<dbReference type="SUPFAM" id="SSF56219">
    <property type="entry name" value="DNase I-like"/>
    <property type="match status" value="1"/>
</dbReference>
<dbReference type="EMBL" id="JBHSGG010000034">
    <property type="protein sequence ID" value="MFC4728978.1"/>
    <property type="molecule type" value="Genomic_DNA"/>
</dbReference>
<name>A0ABV9NPB9_9GAMM</name>
<dbReference type="PANTHER" id="PTHR42834">
    <property type="entry name" value="ENDONUCLEASE/EXONUCLEASE/PHOSPHATASE FAMILY PROTEIN (AFU_ORTHOLOGUE AFUA_3G09210)"/>
    <property type="match status" value="1"/>
</dbReference>
<dbReference type="Pfam" id="PF03372">
    <property type="entry name" value="Exo_endo_phos"/>
    <property type="match status" value="1"/>
</dbReference>
<reference evidence="4" key="1">
    <citation type="journal article" date="2019" name="Int. J. Syst. Evol. Microbiol.">
        <title>The Global Catalogue of Microorganisms (GCM) 10K type strain sequencing project: providing services to taxonomists for standard genome sequencing and annotation.</title>
        <authorList>
            <consortium name="The Broad Institute Genomics Platform"/>
            <consortium name="The Broad Institute Genome Sequencing Center for Infectious Disease"/>
            <person name="Wu L."/>
            <person name="Ma J."/>
        </authorList>
    </citation>
    <scope>NUCLEOTIDE SEQUENCE [LARGE SCALE GENOMIC DNA]</scope>
    <source>
        <strain evidence="4">CGMCC 1.13574</strain>
    </source>
</reference>
<dbReference type="RefSeq" id="WP_377005048.1">
    <property type="nucleotide sequence ID" value="NZ_JBHSGG010000034.1"/>
</dbReference>
<dbReference type="Gene3D" id="3.60.10.10">
    <property type="entry name" value="Endonuclease/exonuclease/phosphatase"/>
    <property type="match status" value="1"/>
</dbReference>
<accession>A0ABV9NPB9</accession>
<dbReference type="PROSITE" id="PS51257">
    <property type="entry name" value="PROKAR_LIPOPROTEIN"/>
    <property type="match status" value="1"/>
</dbReference>
<organism evidence="3 4">
    <name type="scientific">Coralloluteibacterium thermophilum</name>
    <dbReference type="NCBI Taxonomy" id="2707049"/>
    <lineage>
        <taxon>Bacteria</taxon>
        <taxon>Pseudomonadati</taxon>
        <taxon>Pseudomonadota</taxon>
        <taxon>Gammaproteobacteria</taxon>
        <taxon>Lysobacterales</taxon>
        <taxon>Lysobacteraceae</taxon>
        <taxon>Coralloluteibacterium</taxon>
    </lineage>
</organism>
<feature type="signal peptide" evidence="1">
    <location>
        <begin position="1"/>
        <end position="17"/>
    </location>
</feature>
<dbReference type="InterPro" id="IPR005135">
    <property type="entry name" value="Endo/exonuclease/phosphatase"/>
</dbReference>
<dbReference type="InterPro" id="IPR047971">
    <property type="entry name" value="ExeM-like"/>
</dbReference>
<comment type="caution">
    <text evidence="3">The sequence shown here is derived from an EMBL/GenBank/DDBJ whole genome shotgun (WGS) entry which is preliminary data.</text>
</comment>
<proteinExistence type="predicted"/>
<keyword evidence="3" id="KW-0540">Nuclease</keyword>
<evidence type="ECO:0000313" key="3">
    <source>
        <dbReference type="EMBL" id="MFC4728978.1"/>
    </source>
</evidence>
<evidence type="ECO:0000313" key="4">
    <source>
        <dbReference type="Proteomes" id="UP001595892"/>
    </source>
</evidence>
<dbReference type="NCBIfam" id="NF033681">
    <property type="entry name" value="ExeM_NucH_DNase"/>
    <property type="match status" value="1"/>
</dbReference>
<protein>
    <submittedName>
        <fullName evidence="3">ExeM/NucH family extracellular endonuclease</fullName>
    </submittedName>
</protein>
<dbReference type="GO" id="GO:0004519">
    <property type="term" value="F:endonuclease activity"/>
    <property type="evidence" value="ECO:0007669"/>
    <property type="project" value="UniProtKB-KW"/>
</dbReference>
<dbReference type="Proteomes" id="UP001595892">
    <property type="component" value="Unassembled WGS sequence"/>
</dbReference>
<keyword evidence="1" id="KW-0732">Signal</keyword>
<evidence type="ECO:0000259" key="2">
    <source>
        <dbReference type="Pfam" id="PF03372"/>
    </source>
</evidence>
<feature type="domain" description="Endonuclease/exonuclease/phosphatase" evidence="2">
    <location>
        <begin position="198"/>
        <end position="471"/>
    </location>
</feature>
<keyword evidence="3" id="KW-0378">Hydrolase</keyword>
<dbReference type="PANTHER" id="PTHR42834:SF1">
    <property type="entry name" value="ENDONUCLEASE_EXONUCLEASE_PHOSPHATASE FAMILY PROTEIN (AFU_ORTHOLOGUE AFUA_3G09210)"/>
    <property type="match status" value="1"/>
</dbReference>
<dbReference type="CDD" id="cd10283">
    <property type="entry name" value="MnuA_DNase1-like"/>
    <property type="match status" value="1"/>
</dbReference>
<dbReference type="InterPro" id="IPR036691">
    <property type="entry name" value="Endo/exonu/phosph_ase_sf"/>
</dbReference>
<gene>
    <name evidence="3" type="ORF">ACFO3Q_12460</name>
</gene>
<sequence length="482" mass="49581">MPLPRLLLSLLAPLALAACQGAGAPAGDAAVTDAPVVLAAPPTDWSALDGRRVRIEAPLTVSGSHRFASDGELVVAFDGRLRVPTEIARPGPAADAVAEDNARRRLTLALDGAAREALAPRPDAPLRTGTVLEGIEGELALSPRGPRLQVTEPPATVAQAERPAPPQVEGTLRIAALNLLNLFNGDGRGGGFPTPRGARTPEAYAVQQAKLVEAVTGLDAHVLALMEVENDGFGPDSALVQFAAAVSAASGHDWRVVDAGAGPGGDAIRVALMYRADRVRRFGAPATLSDGPFAWGSRAPLAQAFVPLADGRDAGQAIVVAVNHFKSKGGCGNARGGDADQGDGQACFNAARVDSARRLAAWLADDPTGADTPHALILGDLNAYAMEDPMETLAAAGWRDAFAIAGGEAPHHSFVWDAQAGRLDHALVSPALAGRLRGAAHWHINSDEASVFGYAQCGDGACPGPWASSDHDPLLLGIDPAP</sequence>
<evidence type="ECO:0000256" key="1">
    <source>
        <dbReference type="SAM" id="SignalP"/>
    </source>
</evidence>